<protein>
    <recommendedName>
        <fullName evidence="6">Replication initiation control protein YabA</fullName>
    </recommendedName>
</protein>
<dbReference type="PIRSF" id="PIRSF021439">
    <property type="entry name" value="DUF972"/>
    <property type="match status" value="1"/>
</dbReference>
<feature type="binding site" evidence="6">
    <location>
        <position position="116"/>
    </location>
    <ligand>
        <name>Zn(2+)</name>
        <dbReference type="ChEBI" id="CHEBI:29105"/>
    </ligand>
</feature>
<dbReference type="GO" id="GO:0043590">
    <property type="term" value="C:bacterial nucleoid"/>
    <property type="evidence" value="ECO:0007669"/>
    <property type="project" value="UniProtKB-UniRule"/>
</dbReference>
<evidence type="ECO:0000256" key="1">
    <source>
        <dbReference type="ARBA" id="ARBA00022490"/>
    </source>
</evidence>
<evidence type="ECO:0000313" key="8">
    <source>
        <dbReference type="EMBL" id="RNB82736.1"/>
    </source>
</evidence>
<organism evidence="8 9">
    <name type="scientific">Brevibacillus fluminis</name>
    <dbReference type="NCBI Taxonomy" id="511487"/>
    <lineage>
        <taxon>Bacteria</taxon>
        <taxon>Bacillati</taxon>
        <taxon>Bacillota</taxon>
        <taxon>Bacilli</taxon>
        <taxon>Bacillales</taxon>
        <taxon>Paenibacillaceae</taxon>
        <taxon>Brevibacillus</taxon>
    </lineage>
</organism>
<dbReference type="HAMAP" id="MF_01159">
    <property type="entry name" value="YabA"/>
    <property type="match status" value="1"/>
</dbReference>
<gene>
    <name evidence="6 8" type="primary">yabA</name>
    <name evidence="8" type="ORF">EDM56_22805</name>
</gene>
<comment type="similarity">
    <text evidence="6">Belongs to the YabA family.</text>
</comment>
<dbReference type="EMBL" id="RHHQ01000019">
    <property type="protein sequence ID" value="RNB82736.1"/>
    <property type="molecule type" value="Genomic_DNA"/>
</dbReference>
<evidence type="ECO:0000313" key="9">
    <source>
        <dbReference type="Proteomes" id="UP000271031"/>
    </source>
</evidence>
<dbReference type="AlphaFoldDB" id="A0A3M8D3T3"/>
<keyword evidence="9" id="KW-1185">Reference proteome</keyword>
<keyword evidence="2 6" id="KW-0235">DNA replication</keyword>
<keyword evidence="5 6" id="KW-0236">DNA replication inhibitor</keyword>
<evidence type="ECO:0000256" key="2">
    <source>
        <dbReference type="ARBA" id="ARBA00022705"/>
    </source>
</evidence>
<evidence type="ECO:0000256" key="4">
    <source>
        <dbReference type="ARBA" id="ARBA00022833"/>
    </source>
</evidence>
<name>A0A3M8D3T3_9BACL</name>
<dbReference type="GO" id="GO:0006260">
    <property type="term" value="P:DNA replication"/>
    <property type="evidence" value="ECO:0007669"/>
    <property type="project" value="UniProtKB-KW"/>
</dbReference>
<reference evidence="8 9" key="1">
    <citation type="submission" date="2018-10" db="EMBL/GenBank/DDBJ databases">
        <title>Phylogenomics of Brevibacillus.</title>
        <authorList>
            <person name="Dunlap C."/>
        </authorList>
    </citation>
    <scope>NUCLEOTIDE SEQUENCE [LARGE SCALE GENOMIC DNA]</scope>
    <source>
        <strain evidence="8 9">JCM 15716</strain>
    </source>
</reference>
<dbReference type="InterPro" id="IPR010377">
    <property type="entry name" value="YabA"/>
</dbReference>
<keyword evidence="1 6" id="KW-0963">Cytoplasm</keyword>
<comment type="caution">
    <text evidence="8">The sequence shown here is derived from an EMBL/GenBank/DDBJ whole genome shotgun (WGS) entry which is preliminary data.</text>
</comment>
<feature type="region of interest" description="Disordered" evidence="7">
    <location>
        <begin position="48"/>
        <end position="76"/>
    </location>
</feature>
<dbReference type="Pfam" id="PF06156">
    <property type="entry name" value="YabA"/>
    <property type="match status" value="1"/>
</dbReference>
<comment type="function">
    <text evidence="6">Involved in control of chromosome replication initiation. Inhibits the cooperative binding of DnaA to the oriC region, thus negatively regulating initiation of chromosome replication. Inhibits the ability of DnaA-ATP to form a helix on DNA; does not disassemble preformed DnaA-DNA helices. Decreases the residence time of DnaA on the chromosome at its binding sites (oriC, replication forks and promoter-binding sites). Tethers DnaA to the replication machinery via the DNA polymerase beta sliding clamp subunit (dnaN). Associates with oriC and other DnaA targets on the chromosome in a DnaA-dependent manner.</text>
</comment>
<comment type="subunit">
    <text evidence="6">Homotetramer. Interacts with both DnaA and DnaN, acting as a bridge between these two proteins.</text>
</comment>
<comment type="subcellular location">
    <subcellularLocation>
        <location evidence="6">Cytoplasm</location>
        <location evidence="6">Nucleoid</location>
    </subcellularLocation>
    <text evidence="6">Localizes in tight foci, which correspond to the replisome at mid-cell throughout the cell cycle.</text>
</comment>
<evidence type="ECO:0000256" key="3">
    <source>
        <dbReference type="ARBA" id="ARBA00022723"/>
    </source>
</evidence>
<comment type="cofactor">
    <cofactor evidence="6">
        <name>Zn(2+)</name>
        <dbReference type="ChEBI" id="CHEBI:29105"/>
    </cofactor>
    <text evidence="6">Binds 1 zinc ion per subunit.</text>
</comment>
<evidence type="ECO:0000256" key="6">
    <source>
        <dbReference type="HAMAP-Rule" id="MF_01159"/>
    </source>
</evidence>
<feature type="binding site" evidence="6">
    <location>
        <position position="119"/>
    </location>
    <ligand>
        <name>Zn(2+)</name>
        <dbReference type="ChEBI" id="CHEBI:29105"/>
    </ligand>
</feature>
<keyword evidence="4 6" id="KW-0862">Zinc</keyword>
<feature type="binding site" evidence="6">
    <location>
        <position position="102"/>
    </location>
    <ligand>
        <name>Zn(2+)</name>
        <dbReference type="ChEBI" id="CHEBI:29105"/>
    </ligand>
</feature>
<feature type="compositionally biased region" description="Polar residues" evidence="7">
    <location>
        <begin position="58"/>
        <end position="70"/>
    </location>
</feature>
<dbReference type="GO" id="GO:0008156">
    <property type="term" value="P:negative regulation of DNA replication"/>
    <property type="evidence" value="ECO:0007669"/>
    <property type="project" value="UniProtKB-UniRule"/>
</dbReference>
<dbReference type="NCBIfam" id="NF009644">
    <property type="entry name" value="PRK13169.1-5"/>
    <property type="match status" value="1"/>
</dbReference>
<keyword evidence="3 6" id="KW-0479">Metal-binding</keyword>
<evidence type="ECO:0000256" key="7">
    <source>
        <dbReference type="SAM" id="MobiDB-lite"/>
    </source>
</evidence>
<evidence type="ECO:0000256" key="5">
    <source>
        <dbReference type="ARBA" id="ARBA00022880"/>
    </source>
</evidence>
<dbReference type="Proteomes" id="UP000271031">
    <property type="component" value="Unassembled WGS sequence"/>
</dbReference>
<dbReference type="RefSeq" id="WP_122920233.1">
    <property type="nucleotide sequence ID" value="NZ_RHHQ01000019.1"/>
</dbReference>
<feature type="binding site" evidence="6">
    <location>
        <position position="100"/>
    </location>
    <ligand>
        <name>Zn(2+)</name>
        <dbReference type="ChEBI" id="CHEBI:29105"/>
    </ligand>
</feature>
<dbReference type="OrthoDB" id="2112130at2"/>
<dbReference type="GO" id="GO:0008270">
    <property type="term" value="F:zinc ion binding"/>
    <property type="evidence" value="ECO:0007669"/>
    <property type="project" value="UniProtKB-UniRule"/>
</dbReference>
<proteinExistence type="inferred from homology"/>
<sequence>MDRRDIFVKMASIEERIGALYREIGELTDVVVALIEENGQLLVENEHLRNRLDKKQPTQRAQTSKPSRTATHAAATLSKQQKVVGEGYDNLARLYAEGFHICNVHFGSLRKEKEDCLFCLSLLSGGGSTHK</sequence>
<accession>A0A3M8D3T3</accession>